<name>B0TS70_SHEHH</name>
<dbReference type="STRING" id="458817.Shal_0630"/>
<dbReference type="AlphaFoldDB" id="B0TS70"/>
<dbReference type="eggNOG" id="ENOG5031H4K">
    <property type="taxonomic scope" value="Bacteria"/>
</dbReference>
<organism evidence="1 2">
    <name type="scientific">Shewanella halifaxensis (strain HAW-EB4)</name>
    <dbReference type="NCBI Taxonomy" id="458817"/>
    <lineage>
        <taxon>Bacteria</taxon>
        <taxon>Pseudomonadati</taxon>
        <taxon>Pseudomonadota</taxon>
        <taxon>Gammaproteobacteria</taxon>
        <taxon>Alteromonadales</taxon>
        <taxon>Shewanellaceae</taxon>
        <taxon>Shewanella</taxon>
    </lineage>
</organism>
<dbReference type="KEGG" id="shl:Shal_0630"/>
<protein>
    <submittedName>
        <fullName evidence="1">Uncharacterized protein</fullName>
    </submittedName>
</protein>
<sequence length="88" mass="9588">MMMLGLLLIAVFDPLIGNGKPVKARVISSDDESSTIALPDGSVACLTVGNLKKDSRVQVTAKQRLFSQIPVYKLKENKPTAQQQTSMR</sequence>
<accession>B0TS70</accession>
<keyword evidence="2" id="KW-1185">Reference proteome</keyword>
<evidence type="ECO:0000313" key="1">
    <source>
        <dbReference type="EMBL" id="ABZ75205.1"/>
    </source>
</evidence>
<dbReference type="EMBL" id="CP000931">
    <property type="protein sequence ID" value="ABZ75205.1"/>
    <property type="molecule type" value="Genomic_DNA"/>
</dbReference>
<evidence type="ECO:0000313" key="2">
    <source>
        <dbReference type="Proteomes" id="UP000001317"/>
    </source>
</evidence>
<dbReference type="Proteomes" id="UP000001317">
    <property type="component" value="Chromosome"/>
</dbReference>
<reference evidence="1" key="1">
    <citation type="submission" date="2008-01" db="EMBL/GenBank/DDBJ databases">
        <title>Complete sequence of Shewanella halifaxensis HAW-EB4.</title>
        <authorList>
            <consortium name="US DOE Joint Genome Institute"/>
            <person name="Copeland A."/>
            <person name="Lucas S."/>
            <person name="Lapidus A."/>
            <person name="Glavina del Rio T."/>
            <person name="Dalin E."/>
            <person name="Tice H."/>
            <person name="Bruce D."/>
            <person name="Goodwin L."/>
            <person name="Pitluck S."/>
            <person name="Sims D."/>
            <person name="Brettin T."/>
            <person name="Detter J.C."/>
            <person name="Han C."/>
            <person name="Kuske C.R."/>
            <person name="Schmutz J."/>
            <person name="Larimer F."/>
            <person name="Land M."/>
            <person name="Hauser L."/>
            <person name="Kyrpides N."/>
            <person name="Kim E."/>
            <person name="Zhao J.-S."/>
            <person name="Richardson P."/>
        </authorList>
    </citation>
    <scope>NUCLEOTIDE SEQUENCE [LARGE SCALE GENOMIC DNA]</scope>
    <source>
        <strain evidence="1">HAW-EB4</strain>
    </source>
</reference>
<gene>
    <name evidence="1" type="ordered locus">Shal_0630</name>
</gene>
<proteinExistence type="predicted"/>
<dbReference type="HOGENOM" id="CLU_172591_0_0_6"/>